<dbReference type="SMART" id="SM00060">
    <property type="entry name" value="FN3"/>
    <property type="match status" value="6"/>
</dbReference>
<reference evidence="2" key="3">
    <citation type="submission" date="2025-09" db="UniProtKB">
        <authorList>
            <consortium name="Ensembl"/>
        </authorList>
    </citation>
    <scope>IDENTIFICATION</scope>
</reference>
<dbReference type="Pfam" id="PF00041">
    <property type="entry name" value="fn3"/>
    <property type="match status" value="2"/>
</dbReference>
<accession>A0A3Q1JNA5</accession>
<dbReference type="Gene3D" id="2.60.40.10">
    <property type="entry name" value="Immunoglobulins"/>
    <property type="match status" value="4"/>
</dbReference>
<sequence length="668" mass="71631">MDPIQTVKSKNSRTLVAEFSLQTGATNYIIRVQNADGFFREDTVSSSPAEIQNLTPYTDYTLSIMSMNSGGRSQPSLPVTAKTVLPPLQLSSSSPNNDTIIVSWVPNAYAVQYSLSIFKFGSNNPMNYNTSDSSLTISGLDAGSLYVVKGHAWDIEGRKGECSLNINQTTRKSALRHICEVYGSIQYLVTSDQNLTCNSTSSSCILSPAQCGEVHTIQVTAINDAGSGYPSSPTNLALVNATLEGNCTLTWNTVPYADSYKAFIKRGDSANETCCNTTSNSCTYQCECGYTYLMSVFAFNQAGSSPQGEILNYTTLPCCPEDVSISAVSTDTLEIMWAASRGAELYETRAAHSSEVILCNDTAPVCALSDLSCDSTYSVVVTPCNEISGCNSACKAYSKDTAPCMPTNLMLSLKNSSCVNVSWAANNTAATYMVSAQGDDGHNYMCTSSENSCVITDLLCGSQYEVSVIASNAAGQSLPSFSDFLDTEPCCPVNITVNQVTPAMSNVSWSYAKGAHSFITSLTSPRGQARCHTKDSQCLMGCITCGTNYTVTMEVFGHSGQKSNCTYQGFSSSACCPSGVRLYTTAANSLRVYWRSTGNQSYIIDMVGTNISYNCTASPGQNRCDVGGIQCGDVYHVVVSPLTPEGSKVLLCPRRLYSVIYRGKRSVD</sequence>
<gene>
    <name evidence="2" type="primary">FNDC7</name>
</gene>
<dbReference type="AlphaFoldDB" id="A0A3Q1JNA5"/>
<dbReference type="Gene3D" id="6.10.250.2590">
    <property type="match status" value="1"/>
</dbReference>
<dbReference type="InterPro" id="IPR013783">
    <property type="entry name" value="Ig-like_fold"/>
</dbReference>
<organism evidence="2 3">
    <name type="scientific">Anabas testudineus</name>
    <name type="common">Climbing perch</name>
    <name type="synonym">Anthias testudineus</name>
    <dbReference type="NCBI Taxonomy" id="64144"/>
    <lineage>
        <taxon>Eukaryota</taxon>
        <taxon>Metazoa</taxon>
        <taxon>Chordata</taxon>
        <taxon>Craniata</taxon>
        <taxon>Vertebrata</taxon>
        <taxon>Euteleostomi</taxon>
        <taxon>Actinopterygii</taxon>
        <taxon>Neopterygii</taxon>
        <taxon>Teleostei</taxon>
        <taxon>Neoteleostei</taxon>
        <taxon>Acanthomorphata</taxon>
        <taxon>Anabantaria</taxon>
        <taxon>Anabantiformes</taxon>
        <taxon>Anabantoidei</taxon>
        <taxon>Anabantidae</taxon>
        <taxon>Anabas</taxon>
    </lineage>
</organism>
<dbReference type="PANTHER" id="PTHR47135:SF1">
    <property type="entry name" value="FIBRONECTIN TYPE III DOMAIN-CONTAINING PROTEIN 7"/>
    <property type="match status" value="1"/>
</dbReference>
<reference evidence="2" key="1">
    <citation type="submission" date="2021-04" db="EMBL/GenBank/DDBJ databases">
        <authorList>
            <consortium name="Wellcome Sanger Institute Data Sharing"/>
        </authorList>
    </citation>
    <scope>NUCLEOTIDE SEQUENCE [LARGE SCALE GENOMIC DNA]</scope>
</reference>
<dbReference type="Ensembl" id="ENSATET00000032673.2">
    <property type="protein sequence ID" value="ENSATEP00000032203.1"/>
    <property type="gene ID" value="ENSATEG00000022164.2"/>
</dbReference>
<evidence type="ECO:0000259" key="1">
    <source>
        <dbReference type="PROSITE" id="PS50853"/>
    </source>
</evidence>
<feature type="domain" description="Fibronectin type-III" evidence="1">
    <location>
        <begin position="86"/>
        <end position="173"/>
    </location>
</feature>
<dbReference type="PROSITE" id="PS50853">
    <property type="entry name" value="FN3"/>
    <property type="match status" value="3"/>
</dbReference>
<dbReference type="SUPFAM" id="SSF49265">
    <property type="entry name" value="Fibronectin type III"/>
    <property type="match status" value="6"/>
</dbReference>
<dbReference type="InterPro" id="IPR036116">
    <property type="entry name" value="FN3_sf"/>
</dbReference>
<dbReference type="CDD" id="cd00063">
    <property type="entry name" value="FN3"/>
    <property type="match status" value="3"/>
</dbReference>
<reference evidence="2" key="2">
    <citation type="submission" date="2025-08" db="UniProtKB">
        <authorList>
            <consortium name="Ensembl"/>
        </authorList>
    </citation>
    <scope>IDENTIFICATION</scope>
</reference>
<dbReference type="GeneTree" id="ENSGT00390000004674"/>
<proteinExistence type="predicted"/>
<name>A0A3Q1JNA5_ANATE</name>
<dbReference type="InterPro" id="IPR003961">
    <property type="entry name" value="FN3_dom"/>
</dbReference>
<evidence type="ECO:0000313" key="2">
    <source>
        <dbReference type="Ensembl" id="ENSATEP00000032203.1"/>
    </source>
</evidence>
<dbReference type="InParanoid" id="A0A3Q1JNA5"/>
<dbReference type="OrthoDB" id="9927686at2759"/>
<protein>
    <recommendedName>
        <fullName evidence="1">Fibronectin type-III domain-containing protein</fullName>
    </recommendedName>
</protein>
<evidence type="ECO:0000313" key="3">
    <source>
        <dbReference type="Proteomes" id="UP000265040"/>
    </source>
</evidence>
<dbReference type="PANTHER" id="PTHR47135">
    <property type="entry name" value="FIBRONECTIN TYPE III DOMAIN-CONTAINING PROTEIN 7"/>
    <property type="match status" value="1"/>
</dbReference>
<keyword evidence="3" id="KW-1185">Reference proteome</keyword>
<dbReference type="OMA" id="CGHTYLM"/>
<feature type="domain" description="Fibronectin type-III" evidence="1">
    <location>
        <begin position="232"/>
        <end position="318"/>
    </location>
</feature>
<dbReference type="Proteomes" id="UP000265040">
    <property type="component" value="Chromosome 4"/>
</dbReference>
<feature type="domain" description="Fibronectin type-III" evidence="1">
    <location>
        <begin position="405"/>
        <end position="490"/>
    </location>
</feature>